<sequence>MTLSDDVRDYWDTRAEGYSLHNCDELDGGTGLVLEHLFRTELGAKPGMRALDAGCGPGIFSIVLARLGCRVTGMDLSPEMLEHAGANAKSRGLEADFRLGDVTDPGMEPSSLDLIVSRCVLWNLPAPAEAYRRWMSLLKPGGRLLVIDGNHYLHLFDERYALWALRSAPAPGHAARYMRGVSSERIDRIARDLPLSRIERPAWDVEVLESLGAEVRVASEDRRTVATGGGEAQVTTSFCIVARKP</sequence>
<dbReference type="Gene3D" id="3.40.50.150">
    <property type="entry name" value="Vaccinia Virus protein VP39"/>
    <property type="match status" value="1"/>
</dbReference>
<evidence type="ECO:0000313" key="5">
    <source>
        <dbReference type="EMBL" id="EKB31524.1"/>
    </source>
</evidence>
<protein>
    <recommendedName>
        <fullName evidence="4">Methyltransferase domain-containing protein</fullName>
    </recommendedName>
</protein>
<gene>
    <name evidence="5" type="ORF">HMPREF9465_00859</name>
</gene>
<dbReference type="PANTHER" id="PTHR43464:SF19">
    <property type="entry name" value="UBIQUINONE BIOSYNTHESIS O-METHYLTRANSFERASE, MITOCHONDRIAL"/>
    <property type="match status" value="1"/>
</dbReference>
<dbReference type="InterPro" id="IPR025714">
    <property type="entry name" value="Methyltranfer_dom"/>
</dbReference>
<dbReference type="AlphaFoldDB" id="K1KID0"/>
<evidence type="ECO:0000259" key="4">
    <source>
        <dbReference type="Pfam" id="PF13847"/>
    </source>
</evidence>
<keyword evidence="2" id="KW-0808">Transferase</keyword>
<evidence type="ECO:0000256" key="3">
    <source>
        <dbReference type="ARBA" id="ARBA00022691"/>
    </source>
</evidence>
<dbReference type="Proteomes" id="UP000005835">
    <property type="component" value="Unassembled WGS sequence"/>
</dbReference>
<proteinExistence type="predicted"/>
<dbReference type="Pfam" id="PF13847">
    <property type="entry name" value="Methyltransf_31"/>
    <property type="match status" value="1"/>
</dbReference>
<dbReference type="OrthoDB" id="529208at2"/>
<dbReference type="EMBL" id="ADMG01000022">
    <property type="protein sequence ID" value="EKB31524.1"/>
    <property type="molecule type" value="Genomic_DNA"/>
</dbReference>
<dbReference type="PANTHER" id="PTHR43464">
    <property type="entry name" value="METHYLTRANSFERASE"/>
    <property type="match status" value="1"/>
</dbReference>
<reference evidence="5 6" key="1">
    <citation type="submission" date="2012-05" db="EMBL/GenBank/DDBJ databases">
        <title>The Genome Sequence of Sutterella wadsworthensis 2_1_59BFAA.</title>
        <authorList>
            <consortium name="The Broad Institute Genome Sequencing Platform"/>
            <person name="Earl A."/>
            <person name="Ward D."/>
            <person name="Feldgarden M."/>
            <person name="Gevers D."/>
            <person name="Daigneault M."/>
            <person name="Strauss J."/>
            <person name="Allen-Vercoe E."/>
            <person name="Walker B."/>
            <person name="Young S.K."/>
            <person name="Zeng Q."/>
            <person name="Gargeya S."/>
            <person name="Fitzgerald M."/>
            <person name="Haas B."/>
            <person name="Abouelleil A."/>
            <person name="Alvarado L."/>
            <person name="Arachchi H.M."/>
            <person name="Berlin A.M."/>
            <person name="Chapman S.B."/>
            <person name="Goldberg J."/>
            <person name="Griggs A."/>
            <person name="Gujja S."/>
            <person name="Hansen M."/>
            <person name="Howarth C."/>
            <person name="Imamovic A."/>
            <person name="Larimer J."/>
            <person name="McCowen C."/>
            <person name="Montmayeur A."/>
            <person name="Murphy C."/>
            <person name="Neiman D."/>
            <person name="Pearson M."/>
            <person name="Priest M."/>
            <person name="Roberts A."/>
            <person name="Saif S."/>
            <person name="Shea T."/>
            <person name="Sisk P."/>
            <person name="Sykes S."/>
            <person name="Wortman J."/>
            <person name="Nusbaum C."/>
            <person name="Birren B."/>
        </authorList>
    </citation>
    <scope>NUCLEOTIDE SEQUENCE [LARGE SCALE GENOMIC DNA]</scope>
    <source>
        <strain evidence="5 6">2_1_59BFAA</strain>
    </source>
</reference>
<dbReference type="InterPro" id="IPR029063">
    <property type="entry name" value="SAM-dependent_MTases_sf"/>
</dbReference>
<name>K1KID0_9BURK</name>
<dbReference type="STRING" id="742823.HMPREF9465_00859"/>
<dbReference type="GO" id="GO:0008757">
    <property type="term" value="F:S-adenosylmethionine-dependent methyltransferase activity"/>
    <property type="evidence" value="ECO:0007669"/>
    <property type="project" value="InterPro"/>
</dbReference>
<evidence type="ECO:0000313" key="6">
    <source>
        <dbReference type="Proteomes" id="UP000005835"/>
    </source>
</evidence>
<keyword evidence="1" id="KW-0489">Methyltransferase</keyword>
<dbReference type="eggNOG" id="COG2226">
    <property type="taxonomic scope" value="Bacteria"/>
</dbReference>
<dbReference type="CDD" id="cd02440">
    <property type="entry name" value="AdoMet_MTases"/>
    <property type="match status" value="1"/>
</dbReference>
<comment type="caution">
    <text evidence="5">The sequence shown here is derived from an EMBL/GenBank/DDBJ whole genome shotgun (WGS) entry which is preliminary data.</text>
</comment>
<accession>K1KID0</accession>
<dbReference type="HOGENOM" id="CLU_037990_4_0_4"/>
<dbReference type="PATRIC" id="fig|742823.3.peg.865"/>
<keyword evidence="6" id="KW-1185">Reference proteome</keyword>
<organism evidence="5 6">
    <name type="scientific">Sutterella wadsworthensis 2_1_59BFAA</name>
    <dbReference type="NCBI Taxonomy" id="742823"/>
    <lineage>
        <taxon>Bacteria</taxon>
        <taxon>Pseudomonadati</taxon>
        <taxon>Pseudomonadota</taxon>
        <taxon>Betaproteobacteria</taxon>
        <taxon>Burkholderiales</taxon>
        <taxon>Sutterellaceae</taxon>
        <taxon>Sutterella</taxon>
    </lineage>
</organism>
<dbReference type="RefSeq" id="WP_005434488.1">
    <property type="nucleotide sequence ID" value="NZ_JH815515.1"/>
</dbReference>
<dbReference type="GO" id="GO:0032259">
    <property type="term" value="P:methylation"/>
    <property type="evidence" value="ECO:0007669"/>
    <property type="project" value="UniProtKB-KW"/>
</dbReference>
<evidence type="ECO:0000256" key="2">
    <source>
        <dbReference type="ARBA" id="ARBA00022679"/>
    </source>
</evidence>
<evidence type="ECO:0000256" key="1">
    <source>
        <dbReference type="ARBA" id="ARBA00022603"/>
    </source>
</evidence>
<feature type="domain" description="Methyltransferase" evidence="4">
    <location>
        <begin position="45"/>
        <end position="150"/>
    </location>
</feature>
<keyword evidence="3" id="KW-0949">S-adenosyl-L-methionine</keyword>
<dbReference type="SUPFAM" id="SSF53335">
    <property type="entry name" value="S-adenosyl-L-methionine-dependent methyltransferases"/>
    <property type="match status" value="1"/>
</dbReference>